<dbReference type="InterPro" id="IPR051616">
    <property type="entry name" value="Cul2-RING_E3_ligase_SR"/>
</dbReference>
<dbReference type="Proteomes" id="UP001164746">
    <property type="component" value="Chromosome 4"/>
</dbReference>
<dbReference type="SUPFAM" id="SSF48403">
    <property type="entry name" value="Ankyrin repeat"/>
    <property type="match status" value="1"/>
</dbReference>
<dbReference type="InterPro" id="IPR036770">
    <property type="entry name" value="Ankyrin_rpt-contain_sf"/>
</dbReference>
<gene>
    <name evidence="2" type="ORF">MAR_010525</name>
</gene>
<protein>
    <submittedName>
        <fullName evidence="2">NUC2-like protein</fullName>
    </submittedName>
</protein>
<dbReference type="SMART" id="SM00248">
    <property type="entry name" value="ANK"/>
    <property type="match status" value="3"/>
</dbReference>
<reference evidence="2" key="1">
    <citation type="submission" date="2022-11" db="EMBL/GenBank/DDBJ databases">
        <title>Centuries of genome instability and evolution in soft-shell clam transmissible cancer (bioRxiv).</title>
        <authorList>
            <person name="Hart S.F.M."/>
            <person name="Yonemitsu M.A."/>
            <person name="Giersch R.M."/>
            <person name="Beal B.F."/>
            <person name="Arriagada G."/>
            <person name="Davis B.W."/>
            <person name="Ostrander E.A."/>
            <person name="Goff S.P."/>
            <person name="Metzger M.J."/>
        </authorList>
    </citation>
    <scope>NUCLEOTIDE SEQUENCE</scope>
    <source>
        <strain evidence="2">MELC-2E11</strain>
        <tissue evidence="2">Siphon/mantle</tissue>
    </source>
</reference>
<organism evidence="2 3">
    <name type="scientific">Mya arenaria</name>
    <name type="common">Soft-shell clam</name>
    <dbReference type="NCBI Taxonomy" id="6604"/>
    <lineage>
        <taxon>Eukaryota</taxon>
        <taxon>Metazoa</taxon>
        <taxon>Spiralia</taxon>
        <taxon>Lophotrochozoa</taxon>
        <taxon>Mollusca</taxon>
        <taxon>Bivalvia</taxon>
        <taxon>Autobranchia</taxon>
        <taxon>Heteroconchia</taxon>
        <taxon>Euheterodonta</taxon>
        <taxon>Imparidentia</taxon>
        <taxon>Neoheterodontei</taxon>
        <taxon>Myida</taxon>
        <taxon>Myoidea</taxon>
        <taxon>Myidae</taxon>
        <taxon>Mya</taxon>
    </lineage>
</organism>
<keyword evidence="1" id="KW-0040">ANK repeat</keyword>
<dbReference type="EMBL" id="CP111015">
    <property type="protein sequence ID" value="WAR03967.1"/>
    <property type="molecule type" value="Genomic_DNA"/>
</dbReference>
<feature type="repeat" description="ANK" evidence="1">
    <location>
        <begin position="204"/>
        <end position="236"/>
    </location>
</feature>
<dbReference type="Pfam" id="PF12796">
    <property type="entry name" value="Ank_2"/>
    <property type="match status" value="1"/>
</dbReference>
<sequence length="389" mass="43907">MERAARKKRLRIIITTRHYIKEEALEELDKSTIFDDKEGYVLLLSSTRDFLMERVTIAPARTDELRVVVPSRHYDTLCGKFAKMIGRKNCNLMAKEPPHHEFQHLQRKGPRSNTVDALSDIDFGILKHNAFKDEGFVKKFIRYIREKQLDQDLFTVPVMKMTGYFLDYGIKMTEMVMNLPGYTLYSGLSVLAKELIEQEVFPKNQVDPLLLATHSGDIGMMELLLNHGAKVSGDTIYVAMHKRGSTFDSNKVLDTIVEFQGIDINDKGNAVNGNYPLIVAARKGFTNAVKCMLQHGADPSVKNDKNLTALHKAVIYKHAHIIKLLIDHNSPLDARGGTFKRSPLHIAADLGSYLVAINRHALELQAICDHLQACIGKAVYSRFFGVLLN</sequence>
<evidence type="ECO:0000256" key="1">
    <source>
        <dbReference type="PROSITE-ProRule" id="PRU00023"/>
    </source>
</evidence>
<dbReference type="Gene3D" id="1.25.40.20">
    <property type="entry name" value="Ankyrin repeat-containing domain"/>
    <property type="match status" value="1"/>
</dbReference>
<evidence type="ECO:0000313" key="3">
    <source>
        <dbReference type="Proteomes" id="UP001164746"/>
    </source>
</evidence>
<evidence type="ECO:0000313" key="2">
    <source>
        <dbReference type="EMBL" id="WAR03967.1"/>
    </source>
</evidence>
<dbReference type="PROSITE" id="PS50088">
    <property type="entry name" value="ANK_REPEAT"/>
    <property type="match status" value="3"/>
</dbReference>
<name>A0ABY7E1U0_MYAAR</name>
<dbReference type="PANTHER" id="PTHR46224:SF64">
    <property type="entry name" value="IQ MOTIF AND ANKYRIN REPEAT DOMAIN-CONTAINING PROTEIN 1"/>
    <property type="match status" value="1"/>
</dbReference>
<dbReference type="InterPro" id="IPR002110">
    <property type="entry name" value="Ankyrin_rpt"/>
</dbReference>
<feature type="repeat" description="ANK" evidence="1">
    <location>
        <begin position="272"/>
        <end position="304"/>
    </location>
</feature>
<dbReference type="PROSITE" id="PS50297">
    <property type="entry name" value="ANK_REP_REGION"/>
    <property type="match status" value="2"/>
</dbReference>
<dbReference type="PANTHER" id="PTHR46224">
    <property type="entry name" value="ANKYRIN REPEAT FAMILY PROTEIN"/>
    <property type="match status" value="1"/>
</dbReference>
<accession>A0ABY7E1U0</accession>
<proteinExistence type="predicted"/>
<feature type="repeat" description="ANK" evidence="1">
    <location>
        <begin position="305"/>
        <end position="337"/>
    </location>
</feature>
<keyword evidence="3" id="KW-1185">Reference proteome</keyword>